<protein>
    <submittedName>
        <fullName evidence="1">Uncharacterized protein</fullName>
    </submittedName>
</protein>
<proteinExistence type="predicted"/>
<dbReference type="AlphaFoldDB" id="A0A7S1IS77"/>
<accession>A0A7S1IS77</accession>
<name>A0A7S1IS77_9EUGL</name>
<gene>
    <name evidence="1" type="ORF">EGYM00392_LOCUS32280</name>
</gene>
<organism evidence="1">
    <name type="scientific">Eutreptiella gymnastica</name>
    <dbReference type="NCBI Taxonomy" id="73025"/>
    <lineage>
        <taxon>Eukaryota</taxon>
        <taxon>Discoba</taxon>
        <taxon>Euglenozoa</taxon>
        <taxon>Euglenida</taxon>
        <taxon>Spirocuta</taxon>
        <taxon>Euglenophyceae</taxon>
        <taxon>Eutreptiales</taxon>
        <taxon>Eutreptiaceae</taxon>
        <taxon>Eutreptiella</taxon>
    </lineage>
</organism>
<evidence type="ECO:0000313" key="1">
    <source>
        <dbReference type="EMBL" id="CAD9021165.1"/>
    </source>
</evidence>
<reference evidence="1" key="1">
    <citation type="submission" date="2021-01" db="EMBL/GenBank/DDBJ databases">
        <authorList>
            <person name="Corre E."/>
            <person name="Pelletier E."/>
            <person name="Niang G."/>
            <person name="Scheremetjew M."/>
            <person name="Finn R."/>
            <person name="Kale V."/>
            <person name="Holt S."/>
            <person name="Cochrane G."/>
            <person name="Meng A."/>
            <person name="Brown T."/>
            <person name="Cohen L."/>
        </authorList>
    </citation>
    <scope>NUCLEOTIDE SEQUENCE</scope>
    <source>
        <strain evidence="1">NIES-381</strain>
    </source>
</reference>
<dbReference type="EMBL" id="HBGA01086426">
    <property type="protein sequence ID" value="CAD9021165.1"/>
    <property type="molecule type" value="Transcribed_RNA"/>
</dbReference>
<sequence length="109" mass="12390">MKLIFLDETRLYDKLEVDDGWVTDSDSGDSGQQEADECEAPVMAFLGGKAERPKSSSALVRGQRREIIWCVVLFGPYFRFFSSFVHARFHSFCTILRGCECCVDIHTDV</sequence>